<dbReference type="Pfam" id="PF00593">
    <property type="entry name" value="TonB_dep_Rec_b-barrel"/>
    <property type="match status" value="1"/>
</dbReference>
<feature type="domain" description="TonB-dependent receptor-like beta-barrel" evidence="11">
    <location>
        <begin position="288"/>
        <end position="699"/>
    </location>
</feature>
<keyword evidence="6 8" id="KW-0472">Membrane</keyword>
<keyword evidence="4 8" id="KW-0812">Transmembrane</keyword>
<evidence type="ECO:0000256" key="4">
    <source>
        <dbReference type="ARBA" id="ARBA00022692"/>
    </source>
</evidence>
<evidence type="ECO:0000259" key="11">
    <source>
        <dbReference type="Pfam" id="PF00593"/>
    </source>
</evidence>
<reference evidence="13 14" key="1">
    <citation type="submission" date="2024-01" db="EMBL/GenBank/DDBJ databases">
        <title>The genome sequence of Erythrobacteraceae sp. strain 1XM1-14.</title>
        <authorList>
            <person name="Liu Y."/>
        </authorList>
    </citation>
    <scope>NUCLEOTIDE SEQUENCE [LARGE SCALE GENOMIC DNA]</scope>
    <source>
        <strain evidence="13 14">1XM1-14</strain>
    </source>
</reference>
<evidence type="ECO:0000256" key="9">
    <source>
        <dbReference type="RuleBase" id="RU003357"/>
    </source>
</evidence>
<name>A0ABU7GFP1_9SPHN</name>
<protein>
    <submittedName>
        <fullName evidence="13">TonB-dependent receptor</fullName>
    </submittedName>
</protein>
<dbReference type="PROSITE" id="PS52016">
    <property type="entry name" value="TONB_DEPENDENT_REC_3"/>
    <property type="match status" value="1"/>
</dbReference>
<evidence type="ECO:0000256" key="2">
    <source>
        <dbReference type="ARBA" id="ARBA00022448"/>
    </source>
</evidence>
<dbReference type="InterPro" id="IPR039426">
    <property type="entry name" value="TonB-dep_rcpt-like"/>
</dbReference>
<keyword evidence="14" id="KW-1185">Reference proteome</keyword>
<dbReference type="InterPro" id="IPR037066">
    <property type="entry name" value="Plug_dom_sf"/>
</dbReference>
<evidence type="ECO:0000256" key="6">
    <source>
        <dbReference type="ARBA" id="ARBA00023136"/>
    </source>
</evidence>
<dbReference type="Proteomes" id="UP001343492">
    <property type="component" value="Unassembled WGS sequence"/>
</dbReference>
<keyword evidence="5 9" id="KW-0798">TonB box</keyword>
<keyword evidence="3 8" id="KW-1134">Transmembrane beta strand</keyword>
<evidence type="ECO:0000256" key="10">
    <source>
        <dbReference type="SAM" id="SignalP"/>
    </source>
</evidence>
<evidence type="ECO:0000256" key="5">
    <source>
        <dbReference type="ARBA" id="ARBA00023077"/>
    </source>
</evidence>
<sequence>MVLSRTPHVSRFATASVLALCFASQPAFAEGESLTQDATQSEQRQDVEDDLHDRRVDYQGNIVVSATGLQQLDVLAGTSVLEGGELQRNLAGQIGEVLVKLPGVSATGFTPGASRPVLRGFQGERVRVLVDGLSTSDVSNTSVDHATTIDPLTSERIEVLRGPAVLLYGSQAIGGAVNVVDKRIPRRVPDEPVHVDGMASWDSAFDLAEFGASVDVPLGQRFVVHASGSWRDTNDMEIPGYAVAPELRADLLADADEEEEEGHLELADELREAANQRGVLPNTATRTWSANAGFAFIDGDNSLGFSLGWYDTNYGVPIRPGAGHAHGDEDAEAEAEEGHHEELVSIGLEQLRADMRAELGLGDGAFSKLIARLGYSDYTHTEFEGDEVGTTFDSESLEARVELAQKDTGSWRGSVGSQYFHRDFYAEGAEAYVAPNTTDQFALFTLQEFGSGPVQIEAAARYETTKVESQPLGIARSFDAISGALGVVFEPQYGLRTGINLSHAERAPSAEELFSDGPHIATQAYEVGDPGLGTESAIGLEGFVRGEIGAATLSFAVFKNWFSDYIYLSETGLEEDDLPVFEYLQSDADYFGVEGSLSFPLVDADGYRLLADLRGEYVRAKLDDGSAIPRIPPLSLLGAIEAQTDAFDARAEVEWFAKQDKVAEFETPTDSFALVNLSLSWRPLQGQENVTLMVGADNVFDATGRRHASFTKDFVPLVGRNFKASVRFSF</sequence>
<organism evidence="13 14">
    <name type="scientific">Altererythrobacter litoralis</name>
    <dbReference type="NCBI Taxonomy" id="3113904"/>
    <lineage>
        <taxon>Bacteria</taxon>
        <taxon>Pseudomonadati</taxon>
        <taxon>Pseudomonadota</taxon>
        <taxon>Alphaproteobacteria</taxon>
        <taxon>Sphingomonadales</taxon>
        <taxon>Erythrobacteraceae</taxon>
        <taxon>Altererythrobacter</taxon>
    </lineage>
</organism>
<feature type="domain" description="TonB-dependent receptor plug" evidence="12">
    <location>
        <begin position="72"/>
        <end position="176"/>
    </location>
</feature>
<evidence type="ECO:0000256" key="1">
    <source>
        <dbReference type="ARBA" id="ARBA00004571"/>
    </source>
</evidence>
<accession>A0ABU7GFP1</accession>
<evidence type="ECO:0000313" key="13">
    <source>
        <dbReference type="EMBL" id="MEE1876976.1"/>
    </source>
</evidence>
<evidence type="ECO:0000256" key="8">
    <source>
        <dbReference type="PROSITE-ProRule" id="PRU01360"/>
    </source>
</evidence>
<dbReference type="InterPro" id="IPR012910">
    <property type="entry name" value="Plug_dom"/>
</dbReference>
<dbReference type="SUPFAM" id="SSF56935">
    <property type="entry name" value="Porins"/>
    <property type="match status" value="1"/>
</dbReference>
<evidence type="ECO:0000256" key="7">
    <source>
        <dbReference type="ARBA" id="ARBA00023237"/>
    </source>
</evidence>
<keyword evidence="13" id="KW-0675">Receptor</keyword>
<comment type="similarity">
    <text evidence="8 9">Belongs to the TonB-dependent receptor family.</text>
</comment>
<dbReference type="EMBL" id="JAZDQV010000003">
    <property type="protein sequence ID" value="MEE1876976.1"/>
    <property type="molecule type" value="Genomic_DNA"/>
</dbReference>
<dbReference type="Gene3D" id="2.40.170.20">
    <property type="entry name" value="TonB-dependent receptor, beta-barrel domain"/>
    <property type="match status" value="1"/>
</dbReference>
<keyword evidence="10" id="KW-0732">Signal</keyword>
<evidence type="ECO:0000313" key="14">
    <source>
        <dbReference type="Proteomes" id="UP001343492"/>
    </source>
</evidence>
<proteinExistence type="inferred from homology"/>
<keyword evidence="2 8" id="KW-0813">Transport</keyword>
<feature type="chain" id="PRO_5046709069" evidence="10">
    <location>
        <begin position="30"/>
        <end position="730"/>
    </location>
</feature>
<dbReference type="InterPro" id="IPR000531">
    <property type="entry name" value="Beta-barrel_TonB"/>
</dbReference>
<evidence type="ECO:0000256" key="3">
    <source>
        <dbReference type="ARBA" id="ARBA00022452"/>
    </source>
</evidence>
<dbReference type="RefSeq" id="WP_354144078.1">
    <property type="nucleotide sequence ID" value="NZ_JAZDQV010000003.1"/>
</dbReference>
<dbReference type="Pfam" id="PF07715">
    <property type="entry name" value="Plug"/>
    <property type="match status" value="1"/>
</dbReference>
<dbReference type="PANTHER" id="PTHR30069:SF40">
    <property type="entry name" value="TONB-DEPENDENT RECEPTOR NMB0964-RELATED"/>
    <property type="match status" value="1"/>
</dbReference>
<comment type="caution">
    <text evidence="13">The sequence shown here is derived from an EMBL/GenBank/DDBJ whole genome shotgun (WGS) entry which is preliminary data.</text>
</comment>
<dbReference type="InterPro" id="IPR036942">
    <property type="entry name" value="Beta-barrel_TonB_sf"/>
</dbReference>
<feature type="signal peptide" evidence="10">
    <location>
        <begin position="1"/>
        <end position="29"/>
    </location>
</feature>
<keyword evidence="7 8" id="KW-0998">Cell outer membrane</keyword>
<dbReference type="PANTHER" id="PTHR30069">
    <property type="entry name" value="TONB-DEPENDENT OUTER MEMBRANE RECEPTOR"/>
    <property type="match status" value="1"/>
</dbReference>
<comment type="subcellular location">
    <subcellularLocation>
        <location evidence="1 8">Cell outer membrane</location>
        <topology evidence="1 8">Multi-pass membrane protein</topology>
    </subcellularLocation>
</comment>
<evidence type="ECO:0000259" key="12">
    <source>
        <dbReference type="Pfam" id="PF07715"/>
    </source>
</evidence>
<gene>
    <name evidence="13" type="ORF">VRS74_04670</name>
</gene>
<dbReference type="Gene3D" id="2.170.130.10">
    <property type="entry name" value="TonB-dependent receptor, plug domain"/>
    <property type="match status" value="1"/>
</dbReference>